<dbReference type="EMBL" id="JARAKH010000001">
    <property type="protein sequence ID" value="KAK8407470.1"/>
    <property type="molecule type" value="Genomic_DNA"/>
</dbReference>
<reference evidence="3 4" key="1">
    <citation type="submission" date="2023-03" db="EMBL/GenBank/DDBJ databases">
        <title>High-quality genome of Scylla paramamosain provides insights in environmental adaptation.</title>
        <authorList>
            <person name="Zhang L."/>
        </authorList>
    </citation>
    <scope>NUCLEOTIDE SEQUENCE [LARGE SCALE GENOMIC DNA]</scope>
    <source>
        <strain evidence="3">LZ_2023a</strain>
        <tissue evidence="3">Muscle</tissue>
    </source>
</reference>
<proteinExistence type="predicted"/>
<comment type="caution">
    <text evidence="3">The sequence shown here is derived from an EMBL/GenBank/DDBJ whole genome shotgun (WGS) entry which is preliminary data.</text>
</comment>
<evidence type="ECO:0000313" key="4">
    <source>
        <dbReference type="Proteomes" id="UP001487740"/>
    </source>
</evidence>
<name>A0AAW0V6H3_SCYPA</name>
<evidence type="ECO:0000313" key="3">
    <source>
        <dbReference type="EMBL" id="KAK8407471.1"/>
    </source>
</evidence>
<protein>
    <submittedName>
        <fullName evidence="3">Uncharacterized protein</fullName>
    </submittedName>
</protein>
<evidence type="ECO:0000256" key="2">
    <source>
        <dbReference type="SAM" id="Phobius"/>
    </source>
</evidence>
<keyword evidence="2" id="KW-0812">Transmembrane</keyword>
<sequence>MQPFIFVNIYEKKITSRISMEIKKTKSGAYFYPLRLYTEKHSIINHRLGKNWLNDGGQANMYVNNNKSSLTIVFQDPNEHDKKLVFELTDPEIEGIDAVKVVGRLEVESCSDPESVPETTTTTTSTTTTRPTTTTTTTSTTTTTTPIPTTTTPAPTTTTPATTTTTTTAPTTSATTEVFPTDDAFLTTEGESPHIEAVIGPGGSEECRVVPVWAWGCAGLAVVFFLFILGLMAYCIILQKRTWRIETLTKNKTGGFGLSAQDMHYYEMKNPNLMVGNTVPRIKTPRPSLSPGRSPCNSTYRLSDNRQSNPTPTPNTLSLPAPDLGDYKCDTIPPGEKSSNPQVSSSRDELCPSEELNI</sequence>
<dbReference type="AlphaFoldDB" id="A0AAW0V6H3"/>
<evidence type="ECO:0000256" key="1">
    <source>
        <dbReference type="SAM" id="MobiDB-lite"/>
    </source>
</evidence>
<accession>A0AAW0V6H3</accession>
<feature type="compositionally biased region" description="Polar residues" evidence="1">
    <location>
        <begin position="295"/>
        <end position="307"/>
    </location>
</feature>
<feature type="region of interest" description="Disordered" evidence="1">
    <location>
        <begin position="280"/>
        <end position="358"/>
    </location>
</feature>
<keyword evidence="2" id="KW-0472">Membrane</keyword>
<dbReference type="Proteomes" id="UP001487740">
    <property type="component" value="Unassembled WGS sequence"/>
</dbReference>
<feature type="transmembrane region" description="Helical" evidence="2">
    <location>
        <begin position="212"/>
        <end position="237"/>
    </location>
</feature>
<feature type="region of interest" description="Disordered" evidence="1">
    <location>
        <begin position="108"/>
        <end position="174"/>
    </location>
</feature>
<feature type="compositionally biased region" description="Low complexity" evidence="1">
    <location>
        <begin position="308"/>
        <end position="320"/>
    </location>
</feature>
<feature type="compositionally biased region" description="Low complexity" evidence="1">
    <location>
        <begin position="119"/>
        <end position="174"/>
    </location>
</feature>
<dbReference type="EMBL" id="JARAKH010000001">
    <property type="protein sequence ID" value="KAK8407471.1"/>
    <property type="molecule type" value="Genomic_DNA"/>
</dbReference>
<organism evidence="3 4">
    <name type="scientific">Scylla paramamosain</name>
    <name type="common">Mud crab</name>
    <dbReference type="NCBI Taxonomy" id="85552"/>
    <lineage>
        <taxon>Eukaryota</taxon>
        <taxon>Metazoa</taxon>
        <taxon>Ecdysozoa</taxon>
        <taxon>Arthropoda</taxon>
        <taxon>Crustacea</taxon>
        <taxon>Multicrustacea</taxon>
        <taxon>Malacostraca</taxon>
        <taxon>Eumalacostraca</taxon>
        <taxon>Eucarida</taxon>
        <taxon>Decapoda</taxon>
        <taxon>Pleocyemata</taxon>
        <taxon>Brachyura</taxon>
        <taxon>Eubrachyura</taxon>
        <taxon>Portunoidea</taxon>
        <taxon>Portunidae</taxon>
        <taxon>Portuninae</taxon>
        <taxon>Scylla</taxon>
    </lineage>
</organism>
<keyword evidence="2" id="KW-1133">Transmembrane helix</keyword>
<gene>
    <name evidence="3" type="ORF">O3P69_002190</name>
</gene>
<keyword evidence="4" id="KW-1185">Reference proteome</keyword>